<proteinExistence type="predicted"/>
<comment type="caution">
    <text evidence="2">The sequence shown here is derived from an EMBL/GenBank/DDBJ whole genome shotgun (WGS) entry which is preliminary data.</text>
</comment>
<keyword evidence="3" id="KW-1185">Reference proteome</keyword>
<organism evidence="2 3">
    <name type="scientific">Aquamicrobium terrae</name>
    <dbReference type="NCBI Taxonomy" id="1324945"/>
    <lineage>
        <taxon>Bacteria</taxon>
        <taxon>Pseudomonadati</taxon>
        <taxon>Pseudomonadota</taxon>
        <taxon>Alphaproteobacteria</taxon>
        <taxon>Hyphomicrobiales</taxon>
        <taxon>Phyllobacteriaceae</taxon>
        <taxon>Aquamicrobium</taxon>
    </lineage>
</organism>
<evidence type="ECO:0000256" key="1">
    <source>
        <dbReference type="SAM" id="MobiDB-lite"/>
    </source>
</evidence>
<dbReference type="Proteomes" id="UP001549076">
    <property type="component" value="Unassembled WGS sequence"/>
</dbReference>
<accession>A0ABV2MTC7</accession>
<sequence>MARSIARCPVCKKPAKQTATPTGDHNQIDCPDCGRFLASESFSQAASAHSISAKRLALEHARFRARYGALPVITTYDLP</sequence>
<feature type="region of interest" description="Disordered" evidence="1">
    <location>
        <begin position="1"/>
        <end position="25"/>
    </location>
</feature>
<dbReference type="RefSeq" id="WP_354192127.1">
    <property type="nucleotide sequence ID" value="NZ_JBEPML010000001.1"/>
</dbReference>
<name>A0ABV2MTC7_9HYPH</name>
<evidence type="ECO:0000313" key="2">
    <source>
        <dbReference type="EMBL" id="MET3790045.1"/>
    </source>
</evidence>
<gene>
    <name evidence="2" type="ORF">ABID37_000229</name>
</gene>
<dbReference type="EMBL" id="JBEPML010000001">
    <property type="protein sequence ID" value="MET3790045.1"/>
    <property type="molecule type" value="Genomic_DNA"/>
</dbReference>
<reference evidence="2 3" key="1">
    <citation type="submission" date="2024-06" db="EMBL/GenBank/DDBJ databases">
        <title>Genomic Encyclopedia of Type Strains, Phase IV (KMG-IV): sequencing the most valuable type-strain genomes for metagenomic binning, comparative biology and taxonomic classification.</title>
        <authorList>
            <person name="Goeker M."/>
        </authorList>
    </citation>
    <scope>NUCLEOTIDE SEQUENCE [LARGE SCALE GENOMIC DNA]</scope>
    <source>
        <strain evidence="2 3">DSM 27865</strain>
    </source>
</reference>
<evidence type="ECO:0000313" key="3">
    <source>
        <dbReference type="Proteomes" id="UP001549076"/>
    </source>
</evidence>
<protein>
    <submittedName>
        <fullName evidence="2">Endogenous inhibitor of DNA gyrase (YacG/DUF329 family)</fullName>
    </submittedName>
</protein>